<feature type="transmembrane region" description="Helical" evidence="3">
    <location>
        <begin position="74"/>
        <end position="96"/>
    </location>
</feature>
<evidence type="ECO:0000313" key="5">
    <source>
        <dbReference type="EMBL" id="KAG9328972.1"/>
    </source>
</evidence>
<dbReference type="PANTHER" id="PTHR16483">
    <property type="entry name" value="GASTROKINE 1"/>
    <property type="match status" value="1"/>
</dbReference>
<dbReference type="PROSITE" id="PS50869">
    <property type="entry name" value="BRICHOS"/>
    <property type="match status" value="1"/>
</dbReference>
<keyword evidence="7" id="KW-1185">Reference proteome</keyword>
<feature type="region of interest" description="Disordered" evidence="2">
    <location>
        <begin position="25"/>
        <end position="44"/>
    </location>
</feature>
<protein>
    <recommendedName>
        <fullName evidence="4">BRICHOS domain-containing protein</fullName>
    </recommendedName>
</protein>
<dbReference type="InterPro" id="IPR007084">
    <property type="entry name" value="BRICHOS_dom"/>
</dbReference>
<keyword evidence="3" id="KW-1133">Transmembrane helix</keyword>
<dbReference type="InterPro" id="IPR051772">
    <property type="entry name" value="Gastrokine"/>
</dbReference>
<sequence>RGYLANGFGCHVCFRARGRLDHGEKLTSPGHAHGCVRSSAKPRNARRDGEVLELLSDGPAGFAVHGETLETTAVWGSLTALLLVVIALSITGYMGFRQPEPQVVRITAPDQTGVLVNQSAQVDKHNDVVTYSVTSHRNHTSTVMFDIKHGLICYKPDNQETCFLRKMERDDYENVNTLLDESKQVSQLWLPGNETQRHTEFFGVLGGTHVDPSTLQEPLHTLCRESSVYWTRRADGPGKQRLIYFCIDICFPSNICVSVCFYYLPE</sequence>
<organism evidence="6 7">
    <name type="scientific">Albula glossodonta</name>
    <name type="common">roundjaw bonefish</name>
    <dbReference type="NCBI Taxonomy" id="121402"/>
    <lineage>
        <taxon>Eukaryota</taxon>
        <taxon>Metazoa</taxon>
        <taxon>Chordata</taxon>
        <taxon>Craniata</taxon>
        <taxon>Vertebrata</taxon>
        <taxon>Euteleostomi</taxon>
        <taxon>Actinopterygii</taxon>
        <taxon>Neopterygii</taxon>
        <taxon>Teleostei</taxon>
        <taxon>Albuliformes</taxon>
        <taxon>Albulidae</taxon>
        <taxon>Albula</taxon>
    </lineage>
</organism>
<dbReference type="SMART" id="SM01039">
    <property type="entry name" value="BRICHOS"/>
    <property type="match status" value="1"/>
</dbReference>
<dbReference type="EMBL" id="JAFBMS010000139">
    <property type="protein sequence ID" value="KAG9334789.1"/>
    <property type="molecule type" value="Genomic_DNA"/>
</dbReference>
<evidence type="ECO:0000313" key="7">
    <source>
        <dbReference type="Proteomes" id="UP000824540"/>
    </source>
</evidence>
<feature type="transmembrane region" description="Helical" evidence="3">
    <location>
        <begin position="242"/>
        <end position="264"/>
    </location>
</feature>
<feature type="non-terminal residue" evidence="6">
    <location>
        <position position="266"/>
    </location>
</feature>
<dbReference type="Gene3D" id="3.30.390.150">
    <property type="match status" value="1"/>
</dbReference>
<accession>A0A8T2N2V2</accession>
<dbReference type="Proteomes" id="UP000824540">
    <property type="component" value="Unassembled WGS sequence"/>
</dbReference>
<dbReference type="OrthoDB" id="8770254at2759"/>
<proteinExistence type="predicted"/>
<reference evidence="6" key="1">
    <citation type="thesis" date="2021" institute="BYU ScholarsArchive" country="Provo, UT, USA">
        <title>Applications of and Algorithms for Genome Assembly and Genomic Analyses with an Emphasis on Marine Teleosts.</title>
        <authorList>
            <person name="Pickett B.D."/>
        </authorList>
    </citation>
    <scope>NUCLEOTIDE SEQUENCE</scope>
    <source>
        <strain evidence="6">HI-2016</strain>
    </source>
</reference>
<keyword evidence="1" id="KW-1015">Disulfide bond</keyword>
<keyword evidence="3" id="KW-0812">Transmembrane</keyword>
<evidence type="ECO:0000256" key="1">
    <source>
        <dbReference type="ARBA" id="ARBA00023157"/>
    </source>
</evidence>
<evidence type="ECO:0000256" key="3">
    <source>
        <dbReference type="SAM" id="Phobius"/>
    </source>
</evidence>
<evidence type="ECO:0000259" key="4">
    <source>
        <dbReference type="PROSITE" id="PS50869"/>
    </source>
</evidence>
<gene>
    <name evidence="6" type="ORF">JZ751_006538</name>
    <name evidence="5" type="ORF">JZ751_008563</name>
</gene>
<comment type="caution">
    <text evidence="6">The sequence shown here is derived from an EMBL/GenBank/DDBJ whole genome shotgun (WGS) entry which is preliminary data.</text>
</comment>
<dbReference type="EMBL" id="JAFBMS010001592">
    <property type="protein sequence ID" value="KAG9328972.1"/>
    <property type="molecule type" value="Genomic_DNA"/>
</dbReference>
<evidence type="ECO:0000313" key="6">
    <source>
        <dbReference type="EMBL" id="KAG9334789.1"/>
    </source>
</evidence>
<dbReference type="Pfam" id="PF04089">
    <property type="entry name" value="BRICHOS"/>
    <property type="match status" value="1"/>
</dbReference>
<evidence type="ECO:0000256" key="2">
    <source>
        <dbReference type="SAM" id="MobiDB-lite"/>
    </source>
</evidence>
<keyword evidence="3" id="KW-0472">Membrane</keyword>
<name>A0A8T2N2V2_9TELE</name>
<feature type="domain" description="BRICHOS" evidence="4">
    <location>
        <begin position="135"/>
        <end position="231"/>
    </location>
</feature>
<dbReference type="AlphaFoldDB" id="A0A8T2N2V2"/>